<accession>U4L1N2</accession>
<dbReference type="InterPro" id="IPR005399">
    <property type="entry name" value="K_chnl_volt-dep_bsu_KCNAB-rel"/>
</dbReference>
<feature type="domain" description="NADP-dependent oxidoreductase" evidence="4">
    <location>
        <begin position="26"/>
        <end position="342"/>
    </location>
</feature>
<dbReference type="Pfam" id="PF00248">
    <property type="entry name" value="Aldo_ket_red"/>
    <property type="match status" value="1"/>
</dbReference>
<dbReference type="Proteomes" id="UP000018144">
    <property type="component" value="Unassembled WGS sequence"/>
</dbReference>
<keyword evidence="5" id="KW-0407">Ion channel</keyword>
<dbReference type="Gene3D" id="3.20.20.100">
    <property type="entry name" value="NADP-dependent oxidoreductase domain"/>
    <property type="match status" value="1"/>
</dbReference>
<evidence type="ECO:0000256" key="1">
    <source>
        <dbReference type="ARBA" id="ARBA00006515"/>
    </source>
</evidence>
<gene>
    <name evidence="5" type="ORF">PCON_09035</name>
</gene>
<keyword evidence="5" id="KW-0406">Ion transport</keyword>
<evidence type="ECO:0000256" key="3">
    <source>
        <dbReference type="ARBA" id="ARBA00023002"/>
    </source>
</evidence>
<dbReference type="GO" id="GO:0016491">
    <property type="term" value="F:oxidoreductase activity"/>
    <property type="evidence" value="ECO:0007669"/>
    <property type="project" value="UniProtKB-KW"/>
</dbReference>
<name>U4L1N2_PYROM</name>
<dbReference type="STRING" id="1076935.U4L1N2"/>
<evidence type="ECO:0000313" key="5">
    <source>
        <dbReference type="EMBL" id="CCX09442.1"/>
    </source>
</evidence>
<keyword evidence="2" id="KW-0521">NADP</keyword>
<dbReference type="eggNOG" id="KOG1575">
    <property type="taxonomic scope" value="Eukaryota"/>
</dbReference>
<dbReference type="InterPro" id="IPR036812">
    <property type="entry name" value="NAD(P)_OxRdtase_dom_sf"/>
</dbReference>
<proteinExistence type="inferred from homology"/>
<keyword evidence="5" id="KW-0813">Transport</keyword>
<dbReference type="EMBL" id="HF935465">
    <property type="protein sequence ID" value="CCX09442.1"/>
    <property type="molecule type" value="Genomic_DNA"/>
</dbReference>
<comment type="similarity">
    <text evidence="1">Belongs to the shaker potassium channel beta subunit family.</text>
</comment>
<dbReference type="GO" id="GO:0034220">
    <property type="term" value="P:monoatomic ion transmembrane transport"/>
    <property type="evidence" value="ECO:0007669"/>
    <property type="project" value="UniProtKB-KW"/>
</dbReference>
<keyword evidence="6" id="KW-1185">Reference proteome</keyword>
<dbReference type="PANTHER" id="PTHR43150:SF6">
    <property type="entry name" value="VIC POTASSIUM ION CHANNEL, BETA SUBUNIT (EUROFUNG)"/>
    <property type="match status" value="1"/>
</dbReference>
<dbReference type="OrthoDB" id="1720422at2759"/>
<organism evidence="5 6">
    <name type="scientific">Pyronema omphalodes (strain CBS 100304)</name>
    <name type="common">Pyronema confluens</name>
    <dbReference type="NCBI Taxonomy" id="1076935"/>
    <lineage>
        <taxon>Eukaryota</taxon>
        <taxon>Fungi</taxon>
        <taxon>Dikarya</taxon>
        <taxon>Ascomycota</taxon>
        <taxon>Pezizomycotina</taxon>
        <taxon>Pezizomycetes</taxon>
        <taxon>Pezizales</taxon>
        <taxon>Pyronemataceae</taxon>
        <taxon>Pyronema</taxon>
    </lineage>
</organism>
<evidence type="ECO:0000259" key="4">
    <source>
        <dbReference type="Pfam" id="PF00248"/>
    </source>
</evidence>
<dbReference type="OMA" id="FEWEYES"/>
<evidence type="ECO:0000256" key="2">
    <source>
        <dbReference type="ARBA" id="ARBA00022857"/>
    </source>
</evidence>
<dbReference type="AlphaFoldDB" id="U4L1N2"/>
<dbReference type="SUPFAM" id="SSF51430">
    <property type="entry name" value="NAD(P)-linked oxidoreductase"/>
    <property type="match status" value="1"/>
</dbReference>
<reference evidence="5 6" key="1">
    <citation type="journal article" date="2013" name="PLoS Genet.">
        <title>The genome and development-dependent transcriptomes of Pyronema confluens: a window into fungal evolution.</title>
        <authorList>
            <person name="Traeger S."/>
            <person name="Altegoer F."/>
            <person name="Freitag M."/>
            <person name="Gabaldon T."/>
            <person name="Kempken F."/>
            <person name="Kumar A."/>
            <person name="Marcet-Houben M."/>
            <person name="Poggeler S."/>
            <person name="Stajich J.E."/>
            <person name="Nowrousian M."/>
        </authorList>
    </citation>
    <scope>NUCLEOTIDE SEQUENCE [LARGE SCALE GENOMIC DNA]</scope>
    <source>
        <strain evidence="6">CBS 100304</strain>
        <tissue evidence="5">Vegetative mycelium</tissue>
    </source>
</reference>
<evidence type="ECO:0000313" key="6">
    <source>
        <dbReference type="Proteomes" id="UP000018144"/>
    </source>
</evidence>
<keyword evidence="3" id="KW-0560">Oxidoreductase</keyword>
<dbReference type="InterPro" id="IPR023210">
    <property type="entry name" value="NADP_OxRdtase_dom"/>
</dbReference>
<dbReference type="PRINTS" id="PR01577">
    <property type="entry name" value="KCNABCHANNEL"/>
</dbReference>
<dbReference type="PANTHER" id="PTHR43150">
    <property type="entry name" value="HYPERKINETIC, ISOFORM M"/>
    <property type="match status" value="1"/>
</dbReference>
<sequence>METHHVPLSPMEYRFLGRSGLKVSAISIGGWLTYGGHVEEEHTYACLATAYNHGINFFDTAEGYGGGESEIVMGKAIRKLGWRRSDIVISTKINFGASNSIDKSRAQNTVGLSRKHIVEGMKASLERLGLEYVDLVYAHRPDRLTPMEETVRAFNHVIERGWAFYWGTSEWNAEELNEAHAVAQRLGLIGPLMEQPQYNLLCREKVEKEFAPLYHRHGLGLTTFSPLKFGILSGKYNNAEIPADSRFSEANAAQDAFIRSFREKFKSDAEMRVNLDISRNLGVLAKELGVPQSQLALAWILKNKNISSVITGASKPEQIVENVGAIAVVEKLTPEVMERIEVILGNKPKLDQARYGMPEESIGVKRD</sequence>
<protein>
    <submittedName>
        <fullName evidence="5">Similar to Probable voltage-gated potassium channel subunit beta acc. no. O23016</fullName>
    </submittedName>
</protein>